<proteinExistence type="predicted"/>
<evidence type="ECO:0000259" key="1">
    <source>
        <dbReference type="Pfam" id="PF02698"/>
    </source>
</evidence>
<organism evidence="2 3">
    <name type="scientific">Muiribacterium halophilum</name>
    <dbReference type="NCBI Taxonomy" id="2053465"/>
    <lineage>
        <taxon>Bacteria</taxon>
        <taxon>Candidatus Muiribacteriota</taxon>
        <taxon>Candidatus Muiribacteriia</taxon>
        <taxon>Candidatus Muiribacteriales</taxon>
        <taxon>Candidatus Muiribacteriaceae</taxon>
        <taxon>Candidatus Muiribacterium</taxon>
    </lineage>
</organism>
<evidence type="ECO:0000313" key="3">
    <source>
        <dbReference type="Proteomes" id="UP000234857"/>
    </source>
</evidence>
<accession>A0A2N5ZFL3</accession>
<gene>
    <name evidence="2" type="ORF">C0601_07590</name>
</gene>
<sequence length="202" mass="23581">MFFKRSFLIIIFLFILFMVVLFSCKELILVNMTYPLIADQSPRISDVIIVPGGGNFQRAKKGLELYKKGFGKIFILTGDIKGWPGIDDGTWADLSKKYLLKNNIDEKNILLIHSTSTREDIIRSFELMRSKGLKSCVIVSTLFHTGRIYRIAKKESKDINFSVVASTNYEYNKYNWWKTEKGLLFYFNEILKNIYYLYKGYV</sequence>
<dbReference type="InterPro" id="IPR014729">
    <property type="entry name" value="Rossmann-like_a/b/a_fold"/>
</dbReference>
<dbReference type="Gene3D" id="3.40.50.620">
    <property type="entry name" value="HUPs"/>
    <property type="match status" value="1"/>
</dbReference>
<dbReference type="InterPro" id="IPR003848">
    <property type="entry name" value="DUF218"/>
</dbReference>
<dbReference type="AlphaFoldDB" id="A0A2N5ZFL3"/>
<comment type="caution">
    <text evidence="2">The sequence shown here is derived from an EMBL/GenBank/DDBJ whole genome shotgun (WGS) entry which is preliminary data.</text>
</comment>
<reference evidence="2 3" key="1">
    <citation type="submission" date="2017-11" db="EMBL/GenBank/DDBJ databases">
        <title>Genome-resolved metagenomics identifies genetic mobility, metabolic interactions, and unexpected diversity in perchlorate-reducing communities.</title>
        <authorList>
            <person name="Barnum T.P."/>
            <person name="Figueroa I.A."/>
            <person name="Carlstrom C.I."/>
            <person name="Lucas L.N."/>
            <person name="Engelbrektson A.L."/>
            <person name="Coates J.D."/>
        </authorList>
    </citation>
    <scope>NUCLEOTIDE SEQUENCE [LARGE SCALE GENOMIC DNA]</scope>
    <source>
        <strain evidence="2">BM706</strain>
    </source>
</reference>
<dbReference type="PROSITE" id="PS51257">
    <property type="entry name" value="PROKAR_LIPOPROTEIN"/>
    <property type="match status" value="1"/>
</dbReference>
<dbReference type="PANTHER" id="PTHR30336:SF20">
    <property type="entry name" value="DUF218 DOMAIN-CONTAINING PROTEIN"/>
    <property type="match status" value="1"/>
</dbReference>
<protein>
    <recommendedName>
        <fullName evidence="1">DUF218 domain-containing protein</fullName>
    </recommendedName>
</protein>
<feature type="domain" description="DUF218" evidence="1">
    <location>
        <begin position="46"/>
        <end position="178"/>
    </location>
</feature>
<dbReference type="Pfam" id="PF02698">
    <property type="entry name" value="DUF218"/>
    <property type="match status" value="1"/>
</dbReference>
<dbReference type="InterPro" id="IPR051599">
    <property type="entry name" value="Cell_Envelope_Assoc"/>
</dbReference>
<dbReference type="PANTHER" id="PTHR30336">
    <property type="entry name" value="INNER MEMBRANE PROTEIN, PROBABLE PERMEASE"/>
    <property type="match status" value="1"/>
</dbReference>
<evidence type="ECO:0000313" key="2">
    <source>
        <dbReference type="EMBL" id="PLX17414.1"/>
    </source>
</evidence>
<dbReference type="EMBL" id="PKTG01000087">
    <property type="protein sequence ID" value="PLX17414.1"/>
    <property type="molecule type" value="Genomic_DNA"/>
</dbReference>
<name>A0A2N5ZFL3_MUIH1</name>
<dbReference type="Proteomes" id="UP000234857">
    <property type="component" value="Unassembled WGS sequence"/>
</dbReference>
<dbReference type="CDD" id="cd06259">
    <property type="entry name" value="YdcF-like"/>
    <property type="match status" value="1"/>
</dbReference>
<dbReference type="GO" id="GO:0005886">
    <property type="term" value="C:plasma membrane"/>
    <property type="evidence" value="ECO:0007669"/>
    <property type="project" value="TreeGrafter"/>
</dbReference>